<protein>
    <recommendedName>
        <fullName evidence="2">N-acetyltransferase domain-containing protein</fullName>
    </recommendedName>
</protein>
<dbReference type="InterPro" id="IPR000182">
    <property type="entry name" value="GNAT_dom"/>
</dbReference>
<feature type="compositionally biased region" description="Low complexity" evidence="1">
    <location>
        <begin position="87"/>
        <end position="100"/>
    </location>
</feature>
<dbReference type="Gene3D" id="3.40.630.30">
    <property type="match status" value="1"/>
</dbReference>
<dbReference type="AlphaFoldDB" id="A0A3M2SN81"/>
<dbReference type="OrthoDB" id="630895at2759"/>
<dbReference type="Proteomes" id="UP000277212">
    <property type="component" value="Unassembled WGS sequence"/>
</dbReference>
<feature type="region of interest" description="Disordered" evidence="1">
    <location>
        <begin position="87"/>
        <end position="111"/>
    </location>
</feature>
<proteinExistence type="predicted"/>
<dbReference type="STRING" id="2010991.A0A3M2SN81"/>
<dbReference type="PANTHER" id="PTHR43792">
    <property type="entry name" value="GNAT FAMILY, PUTATIVE (AFU_ORTHOLOGUE AFUA_3G00765)-RELATED-RELATED"/>
    <property type="match status" value="1"/>
</dbReference>
<sequence length="212" mass="23293">MPQATLRTERLELLPLAPSHGDYIYQLDSDPEVMRYIGYGKPLSASDSAIVHKLLLETASVGTGLGCWAGFAGDEFVGWWILAPSQSTSRRSSNSSSNSSETEEDEASTPQLDVKRVEFGLRLLPKFWGQGFAKEGSRAVVKHGLEELGADEVFGETMAVNTGSRAIMSKIGLKHVRTFHNQYDSPPPGIEEGEVEYSITKDEWAALDQSRK</sequence>
<feature type="domain" description="N-acetyltransferase" evidence="2">
    <location>
        <begin position="10"/>
        <end position="174"/>
    </location>
</feature>
<organism evidence="3 4">
    <name type="scientific">Fusarium kuroshium</name>
    <dbReference type="NCBI Taxonomy" id="2010991"/>
    <lineage>
        <taxon>Eukaryota</taxon>
        <taxon>Fungi</taxon>
        <taxon>Dikarya</taxon>
        <taxon>Ascomycota</taxon>
        <taxon>Pezizomycotina</taxon>
        <taxon>Sordariomycetes</taxon>
        <taxon>Hypocreomycetidae</taxon>
        <taxon>Hypocreales</taxon>
        <taxon>Nectriaceae</taxon>
        <taxon>Fusarium</taxon>
        <taxon>Fusarium solani species complex</taxon>
    </lineage>
</organism>
<evidence type="ECO:0000313" key="4">
    <source>
        <dbReference type="Proteomes" id="UP000277212"/>
    </source>
</evidence>
<dbReference type="SUPFAM" id="SSF55729">
    <property type="entry name" value="Acyl-CoA N-acyltransferases (Nat)"/>
    <property type="match status" value="1"/>
</dbReference>
<gene>
    <name evidence="3" type="ORF">CDV36_001319</name>
</gene>
<reference evidence="3 4" key="1">
    <citation type="submission" date="2017-06" db="EMBL/GenBank/DDBJ databases">
        <title>Comparative genomic analysis of Ambrosia Fusariam Clade fungi.</title>
        <authorList>
            <person name="Stajich J.E."/>
            <person name="Carrillo J."/>
            <person name="Kijimoto T."/>
            <person name="Eskalen A."/>
            <person name="O'Donnell K."/>
            <person name="Kasson M."/>
        </authorList>
    </citation>
    <scope>NUCLEOTIDE SEQUENCE [LARGE SCALE GENOMIC DNA]</scope>
    <source>
        <strain evidence="3">UCR3666</strain>
    </source>
</reference>
<keyword evidence="4" id="KW-1185">Reference proteome</keyword>
<dbReference type="Pfam" id="PF13302">
    <property type="entry name" value="Acetyltransf_3"/>
    <property type="match status" value="1"/>
</dbReference>
<accession>A0A3M2SN81</accession>
<dbReference type="EMBL" id="NKUJ01000012">
    <property type="protein sequence ID" value="RMJ19024.1"/>
    <property type="molecule type" value="Genomic_DNA"/>
</dbReference>
<comment type="caution">
    <text evidence="3">The sequence shown here is derived from an EMBL/GenBank/DDBJ whole genome shotgun (WGS) entry which is preliminary data.</text>
</comment>
<dbReference type="GO" id="GO:0016747">
    <property type="term" value="F:acyltransferase activity, transferring groups other than amino-acyl groups"/>
    <property type="evidence" value="ECO:0007669"/>
    <property type="project" value="InterPro"/>
</dbReference>
<dbReference type="InterPro" id="IPR051531">
    <property type="entry name" value="N-acetyltransferase"/>
</dbReference>
<evidence type="ECO:0000313" key="3">
    <source>
        <dbReference type="EMBL" id="RMJ19024.1"/>
    </source>
</evidence>
<evidence type="ECO:0000259" key="2">
    <source>
        <dbReference type="Pfam" id="PF13302"/>
    </source>
</evidence>
<dbReference type="InterPro" id="IPR016181">
    <property type="entry name" value="Acyl_CoA_acyltransferase"/>
</dbReference>
<evidence type="ECO:0000256" key="1">
    <source>
        <dbReference type="SAM" id="MobiDB-lite"/>
    </source>
</evidence>
<dbReference type="PANTHER" id="PTHR43792:SF16">
    <property type="entry name" value="N-ACETYLTRANSFERASE DOMAIN-CONTAINING PROTEIN"/>
    <property type="match status" value="1"/>
</dbReference>
<name>A0A3M2SN81_9HYPO</name>